<dbReference type="InterPro" id="IPR029101">
    <property type="entry name" value="Sigma_reg_N"/>
</dbReference>
<evidence type="ECO:0000313" key="4">
    <source>
        <dbReference type="EMBL" id="RNB68250.1"/>
    </source>
</evidence>
<comment type="caution">
    <text evidence="4">The sequence shown here is derived from an EMBL/GenBank/DDBJ whole genome shotgun (WGS) entry which is preliminary data.</text>
</comment>
<dbReference type="InterPro" id="IPR025672">
    <property type="entry name" value="Sigma_reg_C_dom"/>
</dbReference>
<sequence>MSDHEKNRIESGPFDIQSVNDVWKKARRKSMVRNIIISMIVSIMVLIGGYIGNQLLANDRGWDAFTPIELNEKIMGPNVYLARPQFRYEFLGGTLSYHTYKVIENRVIPWGDHHYSFHIFNGQATPLMGGGRGVQVNEGDQLKRFYNESSGEREMMFFHPSVSFKQSIDDLSLLDQMNDDAYLEFALSFDKGYTLDQVNEMMPQNVHSTWYWANSFLEGDLEMLKELQEPLRADSLYGFQAYRDRLNPVQKTTEEQFMKDVLSVASSKNIYYSEPAQKAYEAIKENQKTGMIIGIVVTGTRDQLKSLQGLPFIRAASLGATVDKY</sequence>
<feature type="domain" description="Sigma factor regulator C-terminal" evidence="2">
    <location>
        <begin position="174"/>
        <end position="319"/>
    </location>
</feature>
<reference evidence="4 5" key="1">
    <citation type="submission" date="2018-10" db="EMBL/GenBank/DDBJ databases">
        <title>Phylogenomics of Brevibacillus.</title>
        <authorList>
            <person name="Dunlap C."/>
        </authorList>
    </citation>
    <scope>NUCLEOTIDE SEQUENCE [LARGE SCALE GENOMIC DNA]</scope>
    <source>
        <strain evidence="4 5">JCM 15085</strain>
    </source>
</reference>
<keyword evidence="1" id="KW-0472">Membrane</keyword>
<dbReference type="Proteomes" id="UP000281915">
    <property type="component" value="Unassembled WGS sequence"/>
</dbReference>
<accession>A0A3M8BXU6</accession>
<feature type="transmembrane region" description="Helical" evidence="1">
    <location>
        <begin position="31"/>
        <end position="51"/>
    </location>
</feature>
<evidence type="ECO:0000256" key="1">
    <source>
        <dbReference type="SAM" id="Phobius"/>
    </source>
</evidence>
<protein>
    <recommendedName>
        <fullName evidence="6">Sigma factor regulator C-terminal domain-containing protein</fullName>
    </recommendedName>
</protein>
<gene>
    <name evidence="4" type="ORF">EDM58_24895</name>
</gene>
<proteinExistence type="predicted"/>
<evidence type="ECO:0000313" key="5">
    <source>
        <dbReference type="Proteomes" id="UP000281915"/>
    </source>
</evidence>
<keyword evidence="1" id="KW-1133">Transmembrane helix</keyword>
<keyword evidence="1" id="KW-0812">Transmembrane</keyword>
<name>A0A3M8BXU6_9BACL</name>
<dbReference type="AlphaFoldDB" id="A0A3M8BXU6"/>
<dbReference type="Pfam" id="PF13791">
    <property type="entry name" value="Sigma_reg_C"/>
    <property type="match status" value="1"/>
</dbReference>
<organism evidence="4 5">
    <name type="scientific">Brevibacillus panacihumi</name>
    <dbReference type="NCBI Taxonomy" id="497735"/>
    <lineage>
        <taxon>Bacteria</taxon>
        <taxon>Bacillati</taxon>
        <taxon>Bacillota</taxon>
        <taxon>Bacilli</taxon>
        <taxon>Bacillales</taxon>
        <taxon>Paenibacillaceae</taxon>
        <taxon>Brevibacillus</taxon>
    </lineage>
</organism>
<evidence type="ECO:0000259" key="2">
    <source>
        <dbReference type="Pfam" id="PF13791"/>
    </source>
</evidence>
<dbReference type="RefSeq" id="WP_122915734.1">
    <property type="nucleotide sequence ID" value="NZ_RHHT01000083.1"/>
</dbReference>
<dbReference type="Pfam" id="PF13800">
    <property type="entry name" value="Sigma_reg_N"/>
    <property type="match status" value="1"/>
</dbReference>
<evidence type="ECO:0000259" key="3">
    <source>
        <dbReference type="Pfam" id="PF13800"/>
    </source>
</evidence>
<evidence type="ECO:0008006" key="6">
    <source>
        <dbReference type="Google" id="ProtNLM"/>
    </source>
</evidence>
<feature type="domain" description="Sigma factor regulator N-terminal" evidence="3">
    <location>
        <begin position="24"/>
        <end position="106"/>
    </location>
</feature>
<dbReference type="EMBL" id="RHHT01000083">
    <property type="protein sequence ID" value="RNB68250.1"/>
    <property type="molecule type" value="Genomic_DNA"/>
</dbReference>